<feature type="region of interest" description="Disordered" evidence="10">
    <location>
        <begin position="1"/>
        <end position="26"/>
    </location>
</feature>
<dbReference type="RefSeq" id="XP_006745122.1">
    <property type="nucleotide sequence ID" value="XM_006745059.1"/>
</dbReference>
<dbReference type="Gene3D" id="1.10.10.60">
    <property type="entry name" value="Homeodomain-like"/>
    <property type="match status" value="1"/>
</dbReference>
<keyword evidence="5 9" id="KW-0804">Transcription</keyword>
<dbReference type="GO" id="GO:0000981">
    <property type="term" value="F:DNA-binding transcription factor activity, RNA polymerase II-specific"/>
    <property type="evidence" value="ECO:0007669"/>
    <property type="project" value="TreeGrafter"/>
</dbReference>
<feature type="domain" description="Homeobox" evidence="11">
    <location>
        <begin position="207"/>
        <end position="260"/>
    </location>
</feature>
<dbReference type="AlphaFoldDB" id="A0A2U3YN24"/>
<dbReference type="KEGG" id="lww:102741221"/>
<dbReference type="SMART" id="SM00389">
    <property type="entry name" value="HOX"/>
    <property type="match status" value="1"/>
</dbReference>
<dbReference type="InterPro" id="IPR050255">
    <property type="entry name" value="POU_domain_TF"/>
</dbReference>
<dbReference type="Gene3D" id="1.10.260.40">
    <property type="entry name" value="lambda repressor-like DNA-binding domains"/>
    <property type="match status" value="1"/>
</dbReference>
<dbReference type="Pfam" id="PF00046">
    <property type="entry name" value="Homeodomain"/>
    <property type="match status" value="1"/>
</dbReference>
<evidence type="ECO:0000256" key="3">
    <source>
        <dbReference type="ARBA" id="ARBA00023125"/>
    </source>
</evidence>
<keyword evidence="4 7" id="KW-0371">Homeobox</keyword>
<evidence type="ECO:0000256" key="6">
    <source>
        <dbReference type="ARBA" id="ARBA00023242"/>
    </source>
</evidence>
<proteinExistence type="inferred from homology"/>
<evidence type="ECO:0000256" key="10">
    <source>
        <dbReference type="SAM" id="MobiDB-lite"/>
    </source>
</evidence>
<dbReference type="PROSITE" id="PS50071">
    <property type="entry name" value="HOMEOBOX_2"/>
    <property type="match status" value="1"/>
</dbReference>
<organism evidence="13 14">
    <name type="scientific">Leptonychotes weddellii</name>
    <name type="common">Weddell seal</name>
    <name type="synonym">Otaria weddellii</name>
    <dbReference type="NCBI Taxonomy" id="9713"/>
    <lineage>
        <taxon>Eukaryota</taxon>
        <taxon>Metazoa</taxon>
        <taxon>Chordata</taxon>
        <taxon>Craniata</taxon>
        <taxon>Vertebrata</taxon>
        <taxon>Euteleostomi</taxon>
        <taxon>Mammalia</taxon>
        <taxon>Eutheria</taxon>
        <taxon>Laurasiatheria</taxon>
        <taxon>Carnivora</taxon>
        <taxon>Caniformia</taxon>
        <taxon>Pinnipedia</taxon>
        <taxon>Phocidae</taxon>
        <taxon>Monachinae</taxon>
        <taxon>Lobodontini</taxon>
        <taxon>Leptonychotes</taxon>
    </lineage>
</organism>
<dbReference type="PANTHER" id="PTHR11636:SF14">
    <property type="entry name" value="POU DOMAIN, CLASS 5, TRANSCRIPTION FACTOR 2"/>
    <property type="match status" value="1"/>
</dbReference>
<dbReference type="InterPro" id="IPR001387">
    <property type="entry name" value="Cro/C1-type_HTH"/>
</dbReference>
<keyword evidence="2" id="KW-0805">Transcription regulation</keyword>
<protein>
    <recommendedName>
        <fullName evidence="9">POU domain protein</fullName>
    </recommendedName>
</protein>
<dbReference type="InterPro" id="IPR001356">
    <property type="entry name" value="HD"/>
</dbReference>
<keyword evidence="6 7" id="KW-0539">Nucleus</keyword>
<dbReference type="OrthoDB" id="9561544at2759"/>
<dbReference type="GO" id="GO:0005634">
    <property type="term" value="C:nucleus"/>
    <property type="evidence" value="ECO:0007669"/>
    <property type="project" value="UniProtKB-SubCell"/>
</dbReference>
<evidence type="ECO:0000256" key="4">
    <source>
        <dbReference type="ARBA" id="ARBA00023155"/>
    </source>
</evidence>
<evidence type="ECO:0000256" key="1">
    <source>
        <dbReference type="ARBA" id="ARBA00004123"/>
    </source>
</evidence>
<evidence type="ECO:0000259" key="12">
    <source>
        <dbReference type="PROSITE" id="PS51179"/>
    </source>
</evidence>
<dbReference type="CDD" id="cd00086">
    <property type="entry name" value="homeodomain"/>
    <property type="match status" value="1"/>
</dbReference>
<keyword evidence="13" id="KW-1185">Reference proteome</keyword>
<evidence type="ECO:0000256" key="7">
    <source>
        <dbReference type="PROSITE-ProRule" id="PRU00108"/>
    </source>
</evidence>
<evidence type="ECO:0000256" key="2">
    <source>
        <dbReference type="ARBA" id="ARBA00023015"/>
    </source>
</evidence>
<dbReference type="SUPFAM" id="SSF46689">
    <property type="entry name" value="Homeodomain-like"/>
    <property type="match status" value="1"/>
</dbReference>
<dbReference type="PRINTS" id="PR00028">
    <property type="entry name" value="POUDOMAIN"/>
</dbReference>
<dbReference type="CDD" id="cd00093">
    <property type="entry name" value="HTH_XRE"/>
    <property type="match status" value="1"/>
</dbReference>
<dbReference type="PROSITE" id="PS00465">
    <property type="entry name" value="POU_2"/>
    <property type="match status" value="1"/>
</dbReference>
<dbReference type="Proteomes" id="UP000245341">
    <property type="component" value="Unplaced"/>
</dbReference>
<comment type="similarity">
    <text evidence="9">Belongs to the POU transcription factor family.</text>
</comment>
<dbReference type="STRING" id="9713.A0A2U3YN24"/>
<dbReference type="InterPro" id="IPR010982">
    <property type="entry name" value="Lambda_DNA-bd_dom_sf"/>
</dbReference>
<dbReference type="InterPro" id="IPR013847">
    <property type="entry name" value="POU"/>
</dbReference>
<gene>
    <name evidence="14" type="primary">POU5F2</name>
</gene>
<dbReference type="PANTHER" id="PTHR11636">
    <property type="entry name" value="POU DOMAIN"/>
    <property type="match status" value="1"/>
</dbReference>
<sequence>MAGHRPSNFSPLPGSGRSGPTGPMPVRVDAPLWLSAQAAPRMLMVRPGIGPGASPGPEGWKVPLGPPPYKFYSGMAPRRPRVGAGEAGPRFRSPSEGAFQRPYIILRCTPSLALPEDVSAIEKELEQLAKELRQKRMALGYSQADVGFALGALFGKVLSQTTICRFESQQLSLTNMWKLRPLLKTWLEEVDTKNFLGLCKMEMILRQARKQRRASRESRIQNNLEQLFLQCPKPTPQQISCIAGQLRLQKELVRVWFYNRSKMGGQPAIDFCPPEELGAAGPPFPGGAVCFPPASGLHFESAHYKEPYFIPMYSPTPFPVAGTPLSAPATAQGHPRLSN</sequence>
<evidence type="ECO:0000313" key="13">
    <source>
        <dbReference type="Proteomes" id="UP000245341"/>
    </source>
</evidence>
<feature type="DNA-binding region" description="Homeobox" evidence="7">
    <location>
        <begin position="209"/>
        <end position="261"/>
    </location>
</feature>
<dbReference type="InterPro" id="IPR000327">
    <property type="entry name" value="POU_dom"/>
</dbReference>
<evidence type="ECO:0000256" key="8">
    <source>
        <dbReference type="RuleBase" id="RU000682"/>
    </source>
</evidence>
<dbReference type="CTD" id="134187"/>
<dbReference type="Pfam" id="PF00157">
    <property type="entry name" value="Pou"/>
    <property type="match status" value="1"/>
</dbReference>
<reference evidence="14" key="1">
    <citation type="submission" date="2025-08" db="UniProtKB">
        <authorList>
            <consortium name="RefSeq"/>
        </authorList>
    </citation>
    <scope>IDENTIFICATION</scope>
    <source>
        <tissue evidence="14">Liver</tissue>
    </source>
</reference>
<feature type="domain" description="POU-specific" evidence="12">
    <location>
        <begin position="117"/>
        <end position="191"/>
    </location>
</feature>
<accession>A0A2U3YN24</accession>
<evidence type="ECO:0000313" key="14">
    <source>
        <dbReference type="RefSeq" id="XP_006745122.1"/>
    </source>
</evidence>
<dbReference type="InterPro" id="IPR009057">
    <property type="entry name" value="Homeodomain-like_sf"/>
</dbReference>
<dbReference type="GeneID" id="102741221"/>
<evidence type="ECO:0000259" key="11">
    <source>
        <dbReference type="PROSITE" id="PS50071"/>
    </source>
</evidence>
<evidence type="ECO:0000256" key="5">
    <source>
        <dbReference type="ARBA" id="ARBA00023163"/>
    </source>
</evidence>
<comment type="subcellular location">
    <subcellularLocation>
        <location evidence="1 7 8">Nucleus</location>
    </subcellularLocation>
</comment>
<dbReference type="PROSITE" id="PS00035">
    <property type="entry name" value="POU_1"/>
    <property type="match status" value="1"/>
</dbReference>
<dbReference type="PROSITE" id="PS51179">
    <property type="entry name" value="POU_3"/>
    <property type="match status" value="1"/>
</dbReference>
<name>A0A2U3YN24_LEPWE</name>
<dbReference type="GO" id="GO:0000978">
    <property type="term" value="F:RNA polymerase II cis-regulatory region sequence-specific DNA binding"/>
    <property type="evidence" value="ECO:0007669"/>
    <property type="project" value="TreeGrafter"/>
</dbReference>
<evidence type="ECO:0000256" key="9">
    <source>
        <dbReference type="RuleBase" id="RU361194"/>
    </source>
</evidence>
<dbReference type="SUPFAM" id="SSF47413">
    <property type="entry name" value="lambda repressor-like DNA-binding domains"/>
    <property type="match status" value="1"/>
</dbReference>
<dbReference type="SMART" id="SM00352">
    <property type="entry name" value="POU"/>
    <property type="match status" value="1"/>
</dbReference>
<keyword evidence="3 7" id="KW-0238">DNA-binding</keyword>